<comment type="caution">
    <text evidence="9">The sequence shown here is derived from an EMBL/GenBank/DDBJ whole genome shotgun (WGS) entry which is preliminary data.</text>
</comment>
<gene>
    <name evidence="9" type="primary">WRKY22_0</name>
    <name evidence="9" type="ORF">CFP56_025019</name>
</gene>
<evidence type="ECO:0000256" key="5">
    <source>
        <dbReference type="ARBA" id="ARBA00023242"/>
    </source>
</evidence>
<dbReference type="FunFam" id="2.20.25.80:FF:000007">
    <property type="entry name" value="WRKY transcription factor 22"/>
    <property type="match status" value="1"/>
</dbReference>
<feature type="domain" description="WRKY" evidence="8">
    <location>
        <begin position="193"/>
        <end position="259"/>
    </location>
</feature>
<feature type="region of interest" description="Disordered" evidence="7">
    <location>
        <begin position="112"/>
        <end position="192"/>
    </location>
</feature>
<dbReference type="PROSITE" id="PS50811">
    <property type="entry name" value="WRKY"/>
    <property type="match status" value="1"/>
</dbReference>
<dbReference type="InterPro" id="IPR044810">
    <property type="entry name" value="WRKY_plant"/>
</dbReference>
<evidence type="ECO:0000256" key="3">
    <source>
        <dbReference type="ARBA" id="ARBA00023125"/>
    </source>
</evidence>
<evidence type="ECO:0000256" key="2">
    <source>
        <dbReference type="ARBA" id="ARBA00023015"/>
    </source>
</evidence>
<evidence type="ECO:0000256" key="6">
    <source>
        <dbReference type="ARBA" id="ARBA00060761"/>
    </source>
</evidence>
<keyword evidence="10" id="KW-1185">Reference proteome</keyword>
<evidence type="ECO:0000259" key="8">
    <source>
        <dbReference type="PROSITE" id="PS50811"/>
    </source>
</evidence>
<evidence type="ECO:0000256" key="4">
    <source>
        <dbReference type="ARBA" id="ARBA00023163"/>
    </source>
</evidence>
<keyword evidence="2" id="KW-0805">Transcription regulation</keyword>
<keyword evidence="5" id="KW-0539">Nucleus</keyword>
<feature type="compositionally biased region" description="Basic residues" evidence="7">
    <location>
        <begin position="178"/>
        <end position="190"/>
    </location>
</feature>
<feature type="compositionally biased region" description="Polar residues" evidence="7">
    <location>
        <begin position="261"/>
        <end position="297"/>
    </location>
</feature>
<dbReference type="InterPro" id="IPR036576">
    <property type="entry name" value="WRKY_dom_sf"/>
</dbReference>
<feature type="non-terminal residue" evidence="9">
    <location>
        <position position="1"/>
    </location>
</feature>
<dbReference type="GO" id="GO:0000976">
    <property type="term" value="F:transcription cis-regulatory region binding"/>
    <property type="evidence" value="ECO:0007669"/>
    <property type="project" value="TreeGrafter"/>
</dbReference>
<name>A0AAW0M054_QUESU</name>
<protein>
    <submittedName>
        <fullName evidence="9">Wrky transcription factor 22</fullName>
    </submittedName>
</protein>
<feature type="compositionally biased region" description="Acidic residues" evidence="7">
    <location>
        <begin position="320"/>
        <end position="346"/>
    </location>
</feature>
<dbReference type="Gene3D" id="2.20.25.80">
    <property type="entry name" value="WRKY domain"/>
    <property type="match status" value="1"/>
</dbReference>
<comment type="similarity">
    <text evidence="6">Belongs to the WRKY group II-e family.</text>
</comment>
<evidence type="ECO:0000256" key="7">
    <source>
        <dbReference type="SAM" id="MobiDB-lite"/>
    </source>
</evidence>
<keyword evidence="4" id="KW-0804">Transcription</keyword>
<proteinExistence type="inferred from homology"/>
<evidence type="ECO:0000313" key="10">
    <source>
        <dbReference type="Proteomes" id="UP000237347"/>
    </source>
</evidence>
<dbReference type="Pfam" id="PF03106">
    <property type="entry name" value="WRKY"/>
    <property type="match status" value="1"/>
</dbReference>
<feature type="compositionally biased region" description="Low complexity" evidence="7">
    <location>
        <begin position="122"/>
        <end position="170"/>
    </location>
</feature>
<organism evidence="9 10">
    <name type="scientific">Quercus suber</name>
    <name type="common">Cork oak</name>
    <dbReference type="NCBI Taxonomy" id="58331"/>
    <lineage>
        <taxon>Eukaryota</taxon>
        <taxon>Viridiplantae</taxon>
        <taxon>Streptophyta</taxon>
        <taxon>Embryophyta</taxon>
        <taxon>Tracheophyta</taxon>
        <taxon>Spermatophyta</taxon>
        <taxon>Magnoliopsida</taxon>
        <taxon>eudicotyledons</taxon>
        <taxon>Gunneridae</taxon>
        <taxon>Pentapetalae</taxon>
        <taxon>rosids</taxon>
        <taxon>fabids</taxon>
        <taxon>Fagales</taxon>
        <taxon>Fagaceae</taxon>
        <taxon>Quercus</taxon>
    </lineage>
</organism>
<feature type="region of interest" description="Disordered" evidence="7">
    <location>
        <begin position="28"/>
        <end position="54"/>
    </location>
</feature>
<accession>A0AAW0M054</accession>
<dbReference type="InterPro" id="IPR003657">
    <property type="entry name" value="WRKY_dom"/>
</dbReference>
<dbReference type="GO" id="GO:0003700">
    <property type="term" value="F:DNA-binding transcription factor activity"/>
    <property type="evidence" value="ECO:0007669"/>
    <property type="project" value="InterPro"/>
</dbReference>
<sequence length="395" mass="43936">TDSQGLSSKAMEEDWDLHAVVRGCVSTASRTNSSSTTTTTTTSTTTTSSTSFMPNFHYSNNNNYSYFSAGGVGEQLGLGQGQLFSFSGPFEARRHVSEDLDLHELCKPFFPKSEPLSPQPSPLTSFSNSLSSFTESKPQIQLQQQQQQQKQHQHQVQQQQQQKQQTKQSQSGSASNPKSKRRKNLLKKVSHVPAEGLSSDIWAWRKYGQKPIKGSPYPRGYYRCSSSKGCLARKQVERNKTDPGMFIVTYTGEHNHPAPTHRNSLAGSTRQKPLTPQTVTAGDSNKTQKQQYSSPETSFEEELVVPQTQTQTQSTTTDSKEEEEEEEEEEREDLVEEDDEEGDEFGISDMVLNDDFFMGLDGFEGPGTGDYFPDNFPASFAPISNCSNWVANNAG</sequence>
<evidence type="ECO:0000256" key="1">
    <source>
        <dbReference type="ARBA" id="ARBA00004123"/>
    </source>
</evidence>
<feature type="compositionally biased region" description="Low complexity" evidence="7">
    <location>
        <begin position="304"/>
        <end position="317"/>
    </location>
</feature>
<dbReference type="SUPFAM" id="SSF118290">
    <property type="entry name" value="WRKY DNA-binding domain"/>
    <property type="match status" value="1"/>
</dbReference>
<reference evidence="9 10" key="1">
    <citation type="journal article" date="2018" name="Sci. Data">
        <title>The draft genome sequence of cork oak.</title>
        <authorList>
            <person name="Ramos A.M."/>
            <person name="Usie A."/>
            <person name="Barbosa P."/>
            <person name="Barros P.M."/>
            <person name="Capote T."/>
            <person name="Chaves I."/>
            <person name="Simoes F."/>
            <person name="Abreu I."/>
            <person name="Carrasquinho I."/>
            <person name="Faro C."/>
            <person name="Guimaraes J.B."/>
            <person name="Mendonca D."/>
            <person name="Nobrega F."/>
            <person name="Rodrigues L."/>
            <person name="Saibo N.J.M."/>
            <person name="Varela M.C."/>
            <person name="Egas C."/>
            <person name="Matos J."/>
            <person name="Miguel C.M."/>
            <person name="Oliveira M.M."/>
            <person name="Ricardo C.P."/>
            <person name="Goncalves S."/>
        </authorList>
    </citation>
    <scope>NUCLEOTIDE SEQUENCE [LARGE SCALE GENOMIC DNA]</scope>
    <source>
        <strain evidence="10">cv. HL8</strain>
    </source>
</reference>
<dbReference type="EMBL" id="PKMF04000039">
    <property type="protein sequence ID" value="KAK7856099.1"/>
    <property type="molecule type" value="Genomic_DNA"/>
</dbReference>
<dbReference type="PANTHER" id="PTHR32096:SF61">
    <property type="entry name" value="WRKY TRANSCRIPTION FACTOR 22"/>
    <property type="match status" value="1"/>
</dbReference>
<keyword evidence="3" id="KW-0238">DNA-binding</keyword>
<comment type="subcellular location">
    <subcellularLocation>
        <location evidence="1">Nucleus</location>
    </subcellularLocation>
</comment>
<dbReference type="Proteomes" id="UP000237347">
    <property type="component" value="Unassembled WGS sequence"/>
</dbReference>
<dbReference type="SMART" id="SM00774">
    <property type="entry name" value="WRKY"/>
    <property type="match status" value="1"/>
</dbReference>
<dbReference type="AlphaFoldDB" id="A0AAW0M054"/>
<dbReference type="GO" id="GO:0005634">
    <property type="term" value="C:nucleus"/>
    <property type="evidence" value="ECO:0007669"/>
    <property type="project" value="UniProtKB-SubCell"/>
</dbReference>
<dbReference type="PANTHER" id="PTHR32096">
    <property type="entry name" value="WRKY TRANSCRIPTION FACTOR 30-RELATED-RELATED"/>
    <property type="match status" value="1"/>
</dbReference>
<feature type="region of interest" description="Disordered" evidence="7">
    <location>
        <begin position="247"/>
        <end position="346"/>
    </location>
</feature>
<evidence type="ECO:0000313" key="9">
    <source>
        <dbReference type="EMBL" id="KAK7856099.1"/>
    </source>
</evidence>